<dbReference type="Gene3D" id="3.20.20.30">
    <property type="entry name" value="Luciferase-like domain"/>
    <property type="match status" value="1"/>
</dbReference>
<proteinExistence type="predicted"/>
<organism evidence="6 7">
    <name type="scientific">Nostocoides vanveenii</name>
    <dbReference type="NCBI Taxonomy" id="330835"/>
    <lineage>
        <taxon>Bacteria</taxon>
        <taxon>Bacillati</taxon>
        <taxon>Actinomycetota</taxon>
        <taxon>Actinomycetes</taxon>
        <taxon>Micrococcales</taxon>
        <taxon>Intrasporangiaceae</taxon>
        <taxon>Nostocoides</taxon>
    </lineage>
</organism>
<reference evidence="6 7" key="1">
    <citation type="journal article" date="2019" name="Int. J. Syst. Evol. Microbiol.">
        <title>The Global Catalogue of Microorganisms (GCM) 10K type strain sequencing project: providing services to taxonomists for standard genome sequencing and annotation.</title>
        <authorList>
            <consortium name="The Broad Institute Genomics Platform"/>
            <consortium name="The Broad Institute Genome Sequencing Center for Infectious Disease"/>
            <person name="Wu L."/>
            <person name="Ma J."/>
        </authorList>
    </citation>
    <scope>NUCLEOTIDE SEQUENCE [LARGE SCALE GENOMIC DNA]</scope>
    <source>
        <strain evidence="6 7">JCM 15591</strain>
    </source>
</reference>
<gene>
    <name evidence="6" type="ORF">GCM10009810_05560</name>
</gene>
<keyword evidence="1" id="KW-0285">Flavoprotein</keyword>
<evidence type="ECO:0000313" key="6">
    <source>
        <dbReference type="EMBL" id="GAA1747875.1"/>
    </source>
</evidence>
<accession>A0ABN2K401</accession>
<name>A0ABN2K401_9MICO</name>
<sequence>MPDHIRVGVTILPDRPWAQAERDWRLAEDLGFDHAWTYDHMSWEPMRGSPWFAAIPTLVAAALNTTRIGLGTLVSSPNNHHPAQFIREILALHDISAGRFLLGVGAGGNLDAELTHAGIRLGERTRRFGEFVDFLDRLLRENPVTVDGDWYASAGAGSLPGPVNAGGALGVPLIVAANGPRAIRLAVERGDGWLTYAGRADDGPAWWRLVAEVVARAEEEIERQGRTRALARYLSLDSCPDYAFAGVDAFEHAVGRAADLGFTDVVCPWPRSSKPYAGDEAIVGSIMGRLSA</sequence>
<dbReference type="PANTHER" id="PTHR42847">
    <property type="entry name" value="ALKANESULFONATE MONOOXYGENASE"/>
    <property type="match status" value="1"/>
</dbReference>
<dbReference type="RefSeq" id="WP_344061775.1">
    <property type="nucleotide sequence ID" value="NZ_BAAAPN010000015.1"/>
</dbReference>
<dbReference type="InterPro" id="IPR036661">
    <property type="entry name" value="Luciferase-like_sf"/>
</dbReference>
<keyword evidence="4" id="KW-0503">Monooxygenase</keyword>
<comment type="caution">
    <text evidence="6">The sequence shown here is derived from an EMBL/GenBank/DDBJ whole genome shotgun (WGS) entry which is preliminary data.</text>
</comment>
<dbReference type="SUPFAM" id="SSF51679">
    <property type="entry name" value="Bacterial luciferase-like"/>
    <property type="match status" value="1"/>
</dbReference>
<feature type="domain" description="Luciferase-like" evidence="5">
    <location>
        <begin position="13"/>
        <end position="224"/>
    </location>
</feature>
<protein>
    <submittedName>
        <fullName evidence="6">LLM class flavin-dependent oxidoreductase</fullName>
    </submittedName>
</protein>
<keyword evidence="3" id="KW-0560">Oxidoreductase</keyword>
<dbReference type="Pfam" id="PF00296">
    <property type="entry name" value="Bac_luciferase"/>
    <property type="match status" value="1"/>
</dbReference>
<evidence type="ECO:0000256" key="2">
    <source>
        <dbReference type="ARBA" id="ARBA00022643"/>
    </source>
</evidence>
<keyword evidence="2" id="KW-0288">FMN</keyword>
<evidence type="ECO:0000259" key="5">
    <source>
        <dbReference type="Pfam" id="PF00296"/>
    </source>
</evidence>
<dbReference type="Proteomes" id="UP001501475">
    <property type="component" value="Unassembled WGS sequence"/>
</dbReference>
<evidence type="ECO:0000313" key="7">
    <source>
        <dbReference type="Proteomes" id="UP001501475"/>
    </source>
</evidence>
<dbReference type="PANTHER" id="PTHR42847:SF4">
    <property type="entry name" value="ALKANESULFONATE MONOOXYGENASE-RELATED"/>
    <property type="match status" value="1"/>
</dbReference>
<dbReference type="InterPro" id="IPR050172">
    <property type="entry name" value="SsuD_RutA_monooxygenase"/>
</dbReference>
<keyword evidence="7" id="KW-1185">Reference proteome</keyword>
<evidence type="ECO:0000256" key="3">
    <source>
        <dbReference type="ARBA" id="ARBA00023002"/>
    </source>
</evidence>
<dbReference type="EMBL" id="BAAAPN010000015">
    <property type="protein sequence ID" value="GAA1747875.1"/>
    <property type="molecule type" value="Genomic_DNA"/>
</dbReference>
<evidence type="ECO:0000256" key="4">
    <source>
        <dbReference type="ARBA" id="ARBA00023033"/>
    </source>
</evidence>
<evidence type="ECO:0000256" key="1">
    <source>
        <dbReference type="ARBA" id="ARBA00022630"/>
    </source>
</evidence>
<dbReference type="InterPro" id="IPR011251">
    <property type="entry name" value="Luciferase-like_dom"/>
</dbReference>